<dbReference type="Pfam" id="PF01266">
    <property type="entry name" value="DAO"/>
    <property type="match status" value="1"/>
</dbReference>
<dbReference type="EMBL" id="MOAM01000024">
    <property type="protein sequence ID" value="ROL70756.1"/>
    <property type="molecule type" value="Genomic_DNA"/>
</dbReference>
<gene>
    <name evidence="3" type="ORF">BHU25_17000</name>
</gene>
<comment type="caution">
    <text evidence="3">The sequence shown here is derived from an EMBL/GenBank/DDBJ whole genome shotgun (WGS) entry which is preliminary data.</text>
</comment>
<evidence type="ECO:0000313" key="3">
    <source>
        <dbReference type="EMBL" id="ROL70756.1"/>
    </source>
</evidence>
<reference evidence="3 4" key="1">
    <citation type="submission" date="2016-10" db="EMBL/GenBank/DDBJ databases">
        <title>Comparative genome analysis of multiple Pseudomonas spp. focuses on biocontrol and plant growth promoting traits.</title>
        <authorList>
            <person name="Tao X.-Y."/>
            <person name="Taylor C.G."/>
        </authorList>
    </citation>
    <scope>NUCLEOTIDE SEQUENCE [LARGE SCALE GENOMIC DNA]</scope>
    <source>
        <strain evidence="3 4">15D11</strain>
    </source>
</reference>
<dbReference type="GO" id="GO:0005737">
    <property type="term" value="C:cytoplasm"/>
    <property type="evidence" value="ECO:0007669"/>
    <property type="project" value="TreeGrafter"/>
</dbReference>
<keyword evidence="4" id="KW-1185">Reference proteome</keyword>
<evidence type="ECO:0000259" key="2">
    <source>
        <dbReference type="Pfam" id="PF01266"/>
    </source>
</evidence>
<dbReference type="InterPro" id="IPR006076">
    <property type="entry name" value="FAD-dep_OxRdtase"/>
</dbReference>
<keyword evidence="1" id="KW-0560">Oxidoreductase</keyword>
<dbReference type="PANTHER" id="PTHR13847">
    <property type="entry name" value="SARCOSINE DEHYDROGENASE-RELATED"/>
    <property type="match status" value="1"/>
</dbReference>
<dbReference type="Proteomes" id="UP000285286">
    <property type="component" value="Unassembled WGS sequence"/>
</dbReference>
<dbReference type="RefSeq" id="WP_184959512.1">
    <property type="nucleotide sequence ID" value="NZ_MOAM01000024.1"/>
</dbReference>
<dbReference type="GO" id="GO:0016491">
    <property type="term" value="F:oxidoreductase activity"/>
    <property type="evidence" value="ECO:0007669"/>
    <property type="project" value="UniProtKB-KW"/>
</dbReference>
<sequence>MQADLVVVGAGIVGATLVARVRQCLPGLSLMLVDDGQRASASALSAGLVTPFCGAGSRRRRSELAFAHYQALSQRWPGVAKVAFSFVASEGQRPLLFDAKPLEGRLAALMHQYRGASAKPALFQAGHAFVIDVPGLVSAYLAPGEGRLTRLAARVERLDGDGPAWCLQTSAGAVTARRVIFASGARSNALLRAIPGSLIKKIVAFDLQAAQLPDPTQGVIYMPARKAFVMPNQRRDGWLLSITSADWRAVADGRVDALPDEAREAQRILEQELPGLPIRSLRPRAAFDSYCADGEPRVVCLPGGPGACALVGASGSGVRFAPALANEALVAVGLLADASAPGFINHCKET</sequence>
<dbReference type="Gene3D" id="3.50.50.60">
    <property type="entry name" value="FAD/NAD(P)-binding domain"/>
    <property type="match status" value="1"/>
</dbReference>
<protein>
    <recommendedName>
        <fullName evidence="2">FAD dependent oxidoreductase domain-containing protein</fullName>
    </recommendedName>
</protein>
<evidence type="ECO:0000256" key="1">
    <source>
        <dbReference type="ARBA" id="ARBA00023002"/>
    </source>
</evidence>
<feature type="domain" description="FAD dependent oxidoreductase" evidence="2">
    <location>
        <begin position="4"/>
        <end position="326"/>
    </location>
</feature>
<dbReference type="InterPro" id="IPR036188">
    <property type="entry name" value="FAD/NAD-bd_sf"/>
</dbReference>
<dbReference type="Gene3D" id="3.30.9.10">
    <property type="entry name" value="D-Amino Acid Oxidase, subunit A, domain 2"/>
    <property type="match status" value="1"/>
</dbReference>
<dbReference type="AlphaFoldDB" id="A0A423DGN6"/>
<accession>A0A423DGN6</accession>
<organism evidence="3 4">
    <name type="scientific">Pseudomonas vranovensis</name>
    <dbReference type="NCBI Taxonomy" id="321661"/>
    <lineage>
        <taxon>Bacteria</taxon>
        <taxon>Pseudomonadati</taxon>
        <taxon>Pseudomonadota</taxon>
        <taxon>Gammaproteobacteria</taxon>
        <taxon>Pseudomonadales</taxon>
        <taxon>Pseudomonadaceae</taxon>
        <taxon>Pseudomonas</taxon>
    </lineage>
</organism>
<evidence type="ECO:0000313" key="4">
    <source>
        <dbReference type="Proteomes" id="UP000285286"/>
    </source>
</evidence>
<proteinExistence type="predicted"/>
<name>A0A423DGN6_9PSED</name>
<dbReference type="SUPFAM" id="SSF51905">
    <property type="entry name" value="FAD/NAD(P)-binding domain"/>
    <property type="match status" value="1"/>
</dbReference>